<dbReference type="AlphaFoldDB" id="A0A2I0AL05"/>
<gene>
    <name evidence="1" type="ORF">AXF42_Ash011160</name>
</gene>
<accession>A0A2I0AL05</accession>
<reference evidence="1 2" key="1">
    <citation type="journal article" date="2017" name="Nature">
        <title>The Apostasia genome and the evolution of orchids.</title>
        <authorList>
            <person name="Zhang G.Q."/>
            <person name="Liu K.W."/>
            <person name="Li Z."/>
            <person name="Lohaus R."/>
            <person name="Hsiao Y.Y."/>
            <person name="Niu S.C."/>
            <person name="Wang J.Y."/>
            <person name="Lin Y.C."/>
            <person name="Xu Q."/>
            <person name="Chen L.J."/>
            <person name="Yoshida K."/>
            <person name="Fujiwara S."/>
            <person name="Wang Z.W."/>
            <person name="Zhang Y.Q."/>
            <person name="Mitsuda N."/>
            <person name="Wang M."/>
            <person name="Liu G.H."/>
            <person name="Pecoraro L."/>
            <person name="Huang H.X."/>
            <person name="Xiao X.J."/>
            <person name="Lin M."/>
            <person name="Wu X.Y."/>
            <person name="Wu W.L."/>
            <person name="Chen Y.Y."/>
            <person name="Chang S.B."/>
            <person name="Sakamoto S."/>
            <person name="Ohme-Takagi M."/>
            <person name="Yagi M."/>
            <person name="Zeng S.J."/>
            <person name="Shen C.Y."/>
            <person name="Yeh C.M."/>
            <person name="Luo Y.B."/>
            <person name="Tsai W.C."/>
            <person name="Van de Peer Y."/>
            <person name="Liu Z.J."/>
        </authorList>
    </citation>
    <scope>NUCLEOTIDE SEQUENCE [LARGE SCALE GENOMIC DNA]</scope>
    <source>
        <strain evidence="2">cv. Shenzhen</strain>
        <tissue evidence="1">Stem</tissue>
    </source>
</reference>
<keyword evidence="2" id="KW-1185">Reference proteome</keyword>
<proteinExistence type="predicted"/>
<name>A0A2I0AL05_9ASPA</name>
<dbReference type="Proteomes" id="UP000236161">
    <property type="component" value="Unassembled WGS sequence"/>
</dbReference>
<protein>
    <submittedName>
        <fullName evidence="1">Uncharacterized protein</fullName>
    </submittedName>
</protein>
<sequence length="54" mass="5652">MYNNPSPKFFGSGLIGSGGSPGPCPSLNITNPLKTQIGLKSNSIRVQLNFSNSN</sequence>
<evidence type="ECO:0000313" key="1">
    <source>
        <dbReference type="EMBL" id="PKA56231.1"/>
    </source>
</evidence>
<dbReference type="EMBL" id="KZ451974">
    <property type="protein sequence ID" value="PKA56231.1"/>
    <property type="molecule type" value="Genomic_DNA"/>
</dbReference>
<evidence type="ECO:0000313" key="2">
    <source>
        <dbReference type="Proteomes" id="UP000236161"/>
    </source>
</evidence>
<organism evidence="1 2">
    <name type="scientific">Apostasia shenzhenica</name>
    <dbReference type="NCBI Taxonomy" id="1088818"/>
    <lineage>
        <taxon>Eukaryota</taxon>
        <taxon>Viridiplantae</taxon>
        <taxon>Streptophyta</taxon>
        <taxon>Embryophyta</taxon>
        <taxon>Tracheophyta</taxon>
        <taxon>Spermatophyta</taxon>
        <taxon>Magnoliopsida</taxon>
        <taxon>Liliopsida</taxon>
        <taxon>Asparagales</taxon>
        <taxon>Orchidaceae</taxon>
        <taxon>Apostasioideae</taxon>
        <taxon>Apostasia</taxon>
    </lineage>
</organism>